<comment type="pathway">
    <text evidence="2">Protein modification; protein sumoylation.</text>
</comment>
<keyword evidence="8" id="KW-0862">Zinc</keyword>
<dbReference type="Pfam" id="PF14324">
    <property type="entry name" value="PINIT"/>
    <property type="match status" value="1"/>
</dbReference>
<keyword evidence="11" id="KW-0175">Coiled coil</keyword>
<feature type="region of interest" description="Disordered" evidence="12">
    <location>
        <begin position="933"/>
        <end position="971"/>
    </location>
</feature>
<dbReference type="GO" id="GO:0016925">
    <property type="term" value="P:protein sumoylation"/>
    <property type="evidence" value="ECO:0007669"/>
    <property type="project" value="UniProtKB-UniPathway"/>
</dbReference>
<comment type="similarity">
    <text evidence="3">Belongs to the PIAS family.</text>
</comment>
<organism evidence="16 17">
    <name type="scientific">Eeniella nana</name>
    <name type="common">Yeast</name>
    <name type="synonym">Brettanomyces nanus</name>
    <dbReference type="NCBI Taxonomy" id="13502"/>
    <lineage>
        <taxon>Eukaryota</taxon>
        <taxon>Fungi</taxon>
        <taxon>Dikarya</taxon>
        <taxon>Ascomycota</taxon>
        <taxon>Saccharomycotina</taxon>
        <taxon>Pichiomycetes</taxon>
        <taxon>Pichiales</taxon>
        <taxon>Pichiaceae</taxon>
        <taxon>Brettanomyces</taxon>
    </lineage>
</organism>
<feature type="compositionally biased region" description="Polar residues" evidence="12">
    <location>
        <begin position="961"/>
        <end position="971"/>
    </location>
</feature>
<evidence type="ECO:0000256" key="6">
    <source>
        <dbReference type="ARBA" id="ARBA00022771"/>
    </source>
</evidence>
<dbReference type="GeneID" id="62195692"/>
<dbReference type="EMBL" id="CP064813">
    <property type="protein sequence ID" value="QPG74952.1"/>
    <property type="molecule type" value="Genomic_DNA"/>
</dbReference>
<evidence type="ECO:0000256" key="10">
    <source>
        <dbReference type="PROSITE-ProRule" id="PRU00452"/>
    </source>
</evidence>
<evidence type="ECO:0000313" key="17">
    <source>
        <dbReference type="Proteomes" id="UP000662931"/>
    </source>
</evidence>
<feature type="domain" description="SAP" evidence="13">
    <location>
        <begin position="20"/>
        <end position="54"/>
    </location>
</feature>
<dbReference type="InterPro" id="IPR038654">
    <property type="entry name" value="PINIT_sf"/>
</dbReference>
<dbReference type="PANTHER" id="PTHR10782">
    <property type="entry name" value="ZINC FINGER MIZ DOMAIN-CONTAINING PROTEIN"/>
    <property type="match status" value="1"/>
</dbReference>
<dbReference type="GO" id="GO:0061665">
    <property type="term" value="F:SUMO ligase activity"/>
    <property type="evidence" value="ECO:0007669"/>
    <property type="project" value="TreeGrafter"/>
</dbReference>
<protein>
    <submittedName>
        <fullName evidence="16">Uncharacterized protein</fullName>
    </submittedName>
</protein>
<evidence type="ECO:0000313" key="16">
    <source>
        <dbReference type="EMBL" id="QPG74952.1"/>
    </source>
</evidence>
<evidence type="ECO:0000259" key="13">
    <source>
        <dbReference type="PROSITE" id="PS50800"/>
    </source>
</evidence>
<dbReference type="InterPro" id="IPR036361">
    <property type="entry name" value="SAP_dom_sf"/>
</dbReference>
<feature type="compositionally biased region" description="Low complexity" evidence="12">
    <location>
        <begin position="1419"/>
        <end position="1442"/>
    </location>
</feature>
<feature type="region of interest" description="Disordered" evidence="12">
    <location>
        <begin position="994"/>
        <end position="1051"/>
    </location>
</feature>
<keyword evidence="9" id="KW-0539">Nucleus</keyword>
<dbReference type="SMART" id="SM00513">
    <property type="entry name" value="SAP"/>
    <property type="match status" value="1"/>
</dbReference>
<dbReference type="GO" id="GO:0005634">
    <property type="term" value="C:nucleus"/>
    <property type="evidence" value="ECO:0007669"/>
    <property type="project" value="UniProtKB-SubCell"/>
</dbReference>
<evidence type="ECO:0000256" key="11">
    <source>
        <dbReference type="SAM" id="Coils"/>
    </source>
</evidence>
<dbReference type="KEGG" id="bnn:FOA43_002291"/>
<dbReference type="InterPro" id="IPR013083">
    <property type="entry name" value="Znf_RING/FYVE/PHD"/>
</dbReference>
<keyword evidence="5" id="KW-0479">Metal-binding</keyword>
<evidence type="ECO:0000256" key="7">
    <source>
        <dbReference type="ARBA" id="ARBA00022786"/>
    </source>
</evidence>
<evidence type="ECO:0000256" key="8">
    <source>
        <dbReference type="ARBA" id="ARBA00022833"/>
    </source>
</evidence>
<feature type="compositionally biased region" description="Basic and acidic residues" evidence="12">
    <location>
        <begin position="933"/>
        <end position="946"/>
    </location>
</feature>
<evidence type="ECO:0000256" key="12">
    <source>
        <dbReference type="SAM" id="MobiDB-lite"/>
    </source>
</evidence>
<dbReference type="PROSITE" id="PS51044">
    <property type="entry name" value="ZF_SP_RING"/>
    <property type="match status" value="1"/>
</dbReference>
<dbReference type="PANTHER" id="PTHR10782:SF4">
    <property type="entry name" value="TONALLI, ISOFORM E"/>
    <property type="match status" value="1"/>
</dbReference>
<dbReference type="InterPro" id="IPR003034">
    <property type="entry name" value="SAP_dom"/>
</dbReference>
<dbReference type="SUPFAM" id="SSF68906">
    <property type="entry name" value="SAP domain"/>
    <property type="match status" value="1"/>
</dbReference>
<gene>
    <name evidence="16" type="ORF">FOA43_002291</name>
</gene>
<feature type="domain" description="SP-RING-type" evidence="14">
    <location>
        <begin position="283"/>
        <end position="364"/>
    </location>
</feature>
<feature type="coiled-coil region" evidence="11">
    <location>
        <begin position="1300"/>
        <end position="1327"/>
    </location>
</feature>
<evidence type="ECO:0000256" key="1">
    <source>
        <dbReference type="ARBA" id="ARBA00004123"/>
    </source>
</evidence>
<evidence type="ECO:0000256" key="2">
    <source>
        <dbReference type="ARBA" id="ARBA00004718"/>
    </source>
</evidence>
<dbReference type="InterPro" id="IPR004181">
    <property type="entry name" value="Znf_MIZ"/>
</dbReference>
<evidence type="ECO:0000256" key="3">
    <source>
        <dbReference type="ARBA" id="ARBA00005383"/>
    </source>
</evidence>
<dbReference type="PROSITE" id="PS50800">
    <property type="entry name" value="SAP"/>
    <property type="match status" value="1"/>
</dbReference>
<evidence type="ECO:0000256" key="9">
    <source>
        <dbReference type="ARBA" id="ARBA00023242"/>
    </source>
</evidence>
<keyword evidence="6 10" id="KW-0863">Zinc-finger</keyword>
<dbReference type="GO" id="GO:0000785">
    <property type="term" value="C:chromatin"/>
    <property type="evidence" value="ECO:0007669"/>
    <property type="project" value="TreeGrafter"/>
</dbReference>
<evidence type="ECO:0000256" key="4">
    <source>
        <dbReference type="ARBA" id="ARBA00022679"/>
    </source>
</evidence>
<dbReference type="InterPro" id="IPR023321">
    <property type="entry name" value="PINIT"/>
</dbReference>
<sequence>MTRLLEPLTDRQFNDTITALSHLRMTELKAICRALQLTVAGRKAEVHDRIQRYITSGHHNADLPREHAIRELILKADQGEPLPDYYQILSSFRSMRSSSRGHKYKPAQRILGINFKPSPFFSLKRRVVMNGTNSILAIRQPEGRGTARITFSLLRKDVEVLHSSSTMRLFLLSGAVTESNDSEEKPLEFPQPIELTFNGTKLTDNVKGIKGVAGSAKPADLTPKLYEDKVNVLDIVYAYTKRDFLLSIYIVEITTVETLLSRVLAQPCIPREITISMIKENADQDDMVASKEIISLKCPCSYMKMQYPARSMYCEHFQCFDAYSFLKLQDQAPSWLCPICTHKIPLNQLLVDDYFSEVVKITDPSVEFVELEPDGSWRPKVVMEERRVHHKPITLPNANGIKVEDRTIPQQHEGDEIEVIDLDSEPEVPANGTTENNDVVTALKADSSSDIDTILPRIQKKTLRAMIPLAEPSPTTVHPPAISPSLGYCSSEIDRLASQALQNADSHETPATPAAQTVVFEAFQLHRKKQRSQPPARSVFTQSFYQGQDEPDDLPLHPLENQSAQQHMPVEYQSEQQQMRLLAGPGVISSGKRHAETADTRSSKLQKTAHVQQSTHGHPAVEDTSTQDEINSSLNMLLAAGREYHSLSSYDAKIHNRFLSTWSENNQDSLPMMARKSSALSVVEYLDAMLGASCELLMRMCDREVRLSELFGWMLKFLRDALFKKVQTSPLDTEEYADMKTQLDMMHLRSFALEATKRVNSTLNNQLLLIQQSIGHKKLKDLKKAFAGILMTTEKLINCKNSTELGAFDKLALLKAQKLLNRCNIQLKPPVNVSDKDLQCLNALNYDIETFDKSHFNFEEDDKKKKTLDQEFIGTATTSVASWQAQTENAPSALPCAQPVAAFTEKLPPWSYTQHLTAVAQKRNQTAPSVFTEKKGSLQAPHERGYRSTGSLPSLSGAREVNSQNTDMTEQRIRIQQNWSAEMKIRAEARRVEEVRKAEEARKAEEGRKVEEARKKARKVEETRQAEKARKVAEARRVEDARKVTEARKAEAQKAEEARRVAEARMVEEARMAEQARKVAQARKAEQARKVAEARKAEETRRVEDARMEDQARKVAEARKVEEARKAEEARKVAEARRVEEARMAEQARKVEEARMAEQARKVAEARKAEEARKVAEARKAEEARKVAEARRVEEARMEDQARKVAEARRVEEARMAEEARKMAEARKAEVRIAEARKAEEDRRTEQARKAEVQKAEEARKTEEARKVEKVCKAEETRRAEVQKAEEARKAGGGLHLDLHSTVQQRIADTKERVAEAKKQQEQLHNSCQNGIAAFKNPVPSHIEELGKLHKTQQMLRERMNASGMFSQVKVETQGSIPRPIAPAPKRVSGTMLPHGSQQSVQDLRASTEVSIPAAPAALTATTDPMTPTAPTAPAALNATTTSDDLPKGLLGFAVSLMKVKEMLSHRSFSGLRLKETGNTLESLPPLPPPSGPPPGRAKTDIQNHNTEPEVIDLTLDD</sequence>
<evidence type="ECO:0000259" key="15">
    <source>
        <dbReference type="PROSITE" id="PS51466"/>
    </source>
</evidence>
<evidence type="ECO:0000259" key="14">
    <source>
        <dbReference type="PROSITE" id="PS51044"/>
    </source>
</evidence>
<feature type="region of interest" description="Disordered" evidence="12">
    <location>
        <begin position="1479"/>
        <end position="1518"/>
    </location>
</feature>
<reference evidence="16" key="1">
    <citation type="submission" date="2020-10" db="EMBL/GenBank/DDBJ databases">
        <authorList>
            <person name="Roach M.J.R."/>
        </authorList>
    </citation>
    <scope>NUCLEOTIDE SEQUENCE</scope>
    <source>
        <strain evidence="16">CBS 1945</strain>
    </source>
</reference>
<dbReference type="Gene3D" id="3.30.40.10">
    <property type="entry name" value="Zinc/RING finger domain, C3HC4 (zinc finger)"/>
    <property type="match status" value="1"/>
</dbReference>
<dbReference type="Gene3D" id="2.60.120.780">
    <property type="entry name" value="PINIT domain"/>
    <property type="match status" value="1"/>
</dbReference>
<feature type="domain" description="PINIT" evidence="15">
    <location>
        <begin position="93"/>
        <end position="254"/>
    </location>
</feature>
<feature type="region of interest" description="Disordered" evidence="12">
    <location>
        <begin position="1419"/>
        <end position="1445"/>
    </location>
</feature>
<dbReference type="OrthoDB" id="28127at2759"/>
<accession>A0A875S4G1</accession>
<keyword evidence="4" id="KW-0808">Transferase</keyword>
<dbReference type="RefSeq" id="XP_038778517.1">
    <property type="nucleotide sequence ID" value="XM_038922589.1"/>
</dbReference>
<feature type="region of interest" description="Disordered" evidence="12">
    <location>
        <begin position="1237"/>
        <end position="1266"/>
    </location>
</feature>
<dbReference type="Pfam" id="PF18953">
    <property type="entry name" value="SAP_new25"/>
    <property type="match status" value="1"/>
</dbReference>
<keyword evidence="17" id="KW-1185">Reference proteome</keyword>
<keyword evidence="7" id="KW-0833">Ubl conjugation pathway</keyword>
<dbReference type="PROSITE" id="PS51466">
    <property type="entry name" value="PINIT"/>
    <property type="match status" value="1"/>
</dbReference>
<dbReference type="GO" id="GO:0008270">
    <property type="term" value="F:zinc ion binding"/>
    <property type="evidence" value="ECO:0007669"/>
    <property type="project" value="UniProtKB-KW"/>
</dbReference>
<dbReference type="Pfam" id="PF02891">
    <property type="entry name" value="zf-MIZ"/>
    <property type="match status" value="1"/>
</dbReference>
<feature type="compositionally biased region" description="Pro residues" evidence="12">
    <location>
        <begin position="1485"/>
        <end position="1496"/>
    </location>
</feature>
<dbReference type="Proteomes" id="UP000662931">
    <property type="component" value="Chromosome 2"/>
</dbReference>
<name>A0A875S4G1_EENNA</name>
<dbReference type="UniPathway" id="UPA00886"/>
<comment type="subcellular location">
    <subcellularLocation>
        <location evidence="1">Nucleus</location>
    </subcellularLocation>
</comment>
<proteinExistence type="inferred from homology"/>
<evidence type="ECO:0000256" key="5">
    <source>
        <dbReference type="ARBA" id="ARBA00022723"/>
    </source>
</evidence>